<sequence>MQKFRKLSYGTRLGMHSPRGDYEPEGITYPHSSTSGGVGVLGGGAEGEEQAGLAERVGLLKRLSEWFYRFTSMRGGKLELNCVCCDHIGGNYATYHTTANV</sequence>
<dbReference type="AlphaFoldDB" id="A4H982"/>
<evidence type="ECO:0000313" key="3">
    <source>
        <dbReference type="Proteomes" id="UP000007258"/>
    </source>
</evidence>
<dbReference type="KEGG" id="lbz:LBRM_17_1390"/>
<protein>
    <submittedName>
        <fullName evidence="2">Uncharacterized protein</fullName>
    </submittedName>
</protein>
<keyword evidence="3" id="KW-1185">Reference proteome</keyword>
<name>A4H982_LEIBR</name>
<organism evidence="2 3">
    <name type="scientific">Leishmania braziliensis</name>
    <dbReference type="NCBI Taxonomy" id="5660"/>
    <lineage>
        <taxon>Eukaryota</taxon>
        <taxon>Discoba</taxon>
        <taxon>Euglenozoa</taxon>
        <taxon>Kinetoplastea</taxon>
        <taxon>Metakinetoplastina</taxon>
        <taxon>Trypanosomatida</taxon>
        <taxon>Trypanosomatidae</taxon>
        <taxon>Leishmaniinae</taxon>
        <taxon>Leishmania</taxon>
        <taxon>Leishmania braziliensis species complex</taxon>
    </lineage>
</organism>
<reference evidence="2 3" key="1">
    <citation type="journal article" date="2007" name="Nat. Genet.">
        <title>Comparative genomic analysis of three Leishmania species that cause diverse human disease.</title>
        <authorList>
            <person name="Peacock C.S."/>
            <person name="Seeger K."/>
            <person name="Harris D."/>
            <person name="Murphy L."/>
            <person name="Ruiz J.C."/>
            <person name="Quail M.A."/>
            <person name="Peters N."/>
            <person name="Adlem E."/>
            <person name="Tivey A."/>
            <person name="Aslett M."/>
            <person name="Kerhornou A."/>
            <person name="Ivens A."/>
            <person name="Fraser A."/>
            <person name="Rajandream M.A."/>
            <person name="Carver T."/>
            <person name="Norbertczak H."/>
            <person name="Chillingworth T."/>
            <person name="Hance Z."/>
            <person name="Jagels K."/>
            <person name="Moule S."/>
            <person name="Ormond D."/>
            <person name="Rutter S."/>
            <person name="Squares R."/>
            <person name="Whitehead S."/>
            <person name="Rabbinowitsch E."/>
            <person name="Arrowsmith C."/>
            <person name="White B."/>
            <person name="Thurston S."/>
            <person name="Bringaud F."/>
            <person name="Baldauf S.L."/>
            <person name="Faulconbridge A."/>
            <person name="Jeffares D."/>
            <person name="Depledge D.P."/>
            <person name="Oyola S.O."/>
            <person name="Hilley J.D."/>
            <person name="Brito L.O."/>
            <person name="Tosi L.R."/>
            <person name="Barrell B."/>
            <person name="Cruz A.K."/>
            <person name="Mottram J.C."/>
            <person name="Smith D.F."/>
            <person name="Berriman M."/>
        </authorList>
    </citation>
    <scope>NUCLEOTIDE SEQUENCE [LARGE SCALE GENOMIC DNA]</scope>
    <source>
        <strain evidence="2 3">MHOM/BR/75/M2904</strain>
    </source>
</reference>
<gene>
    <name evidence="2" type="ORF">LBRM_17_1390</name>
</gene>
<accession>A4H982</accession>
<dbReference type="VEuPathDB" id="TriTrypDB:LbrM.17.1390"/>
<evidence type="ECO:0000313" key="2">
    <source>
        <dbReference type="EMBL" id="CAM37952.1"/>
    </source>
</evidence>
<dbReference type="InParanoid" id="A4H982"/>
<dbReference type="EMBL" id="FR798991">
    <property type="protein sequence ID" value="CAM37952.1"/>
    <property type="molecule type" value="Genomic_DNA"/>
</dbReference>
<evidence type="ECO:0000256" key="1">
    <source>
        <dbReference type="SAM" id="MobiDB-lite"/>
    </source>
</evidence>
<dbReference type="RefSeq" id="XP_001563905.1">
    <property type="nucleotide sequence ID" value="XM_001563855.1"/>
</dbReference>
<dbReference type="Proteomes" id="UP000007258">
    <property type="component" value="Chromosome 17"/>
</dbReference>
<proteinExistence type="predicted"/>
<dbReference type="GeneID" id="5414437"/>
<feature type="region of interest" description="Disordered" evidence="1">
    <location>
        <begin position="1"/>
        <end position="29"/>
    </location>
</feature>
<reference evidence="2 3" key="2">
    <citation type="journal article" date="2011" name="Genome Res.">
        <title>Chromosome and gene copy number variation allow major structural change between species and strains of Leishmania.</title>
        <authorList>
            <person name="Rogers M.B."/>
            <person name="Hilley J.D."/>
            <person name="Dickens N.J."/>
            <person name="Wilkes J."/>
            <person name="Bates P.A."/>
            <person name="Depledge D.P."/>
            <person name="Harris D."/>
            <person name="Her Y."/>
            <person name="Herzyk P."/>
            <person name="Imamura H."/>
            <person name="Otto T.D."/>
            <person name="Sanders M."/>
            <person name="Seeger K."/>
            <person name="Dujardin J.C."/>
            <person name="Berriman M."/>
            <person name="Smith D.F."/>
            <person name="Hertz-Fowler C."/>
            <person name="Mottram J.C."/>
        </authorList>
    </citation>
    <scope>NUCLEOTIDE SEQUENCE [LARGE SCALE GENOMIC DNA]</scope>
    <source>
        <strain evidence="2 3">MHOM/BR/75/M2904</strain>
    </source>
</reference>